<feature type="binding site" evidence="7">
    <location>
        <position position="22"/>
    </location>
    <ligand>
        <name>3-phosphoshikimate</name>
        <dbReference type="ChEBI" id="CHEBI:145989"/>
    </ligand>
</feature>
<comment type="catalytic activity">
    <reaction evidence="6">
        <text>3-phosphoshikimate + phosphoenolpyruvate = 5-O-(1-carboxyvinyl)-3-phosphoshikimate + phosphate</text>
        <dbReference type="Rhea" id="RHEA:21256"/>
        <dbReference type="ChEBI" id="CHEBI:43474"/>
        <dbReference type="ChEBI" id="CHEBI:57701"/>
        <dbReference type="ChEBI" id="CHEBI:58702"/>
        <dbReference type="ChEBI" id="CHEBI:145989"/>
        <dbReference type="EC" id="2.5.1.19"/>
    </reaction>
    <physiologicalReaction direction="left-to-right" evidence="6">
        <dbReference type="Rhea" id="RHEA:21257"/>
    </physiologicalReaction>
</comment>
<feature type="binding site" evidence="7">
    <location>
        <position position="98"/>
    </location>
    <ligand>
        <name>phosphoenolpyruvate</name>
        <dbReference type="ChEBI" id="CHEBI:58702"/>
    </ligand>
</feature>
<dbReference type="InterPro" id="IPR001986">
    <property type="entry name" value="Enolpyruvate_Tfrase_dom"/>
</dbReference>
<organism evidence="9 10">
    <name type="scientific">Leeuwenhoekiella aestuarii</name>
    <dbReference type="NCBI Taxonomy" id="2249426"/>
    <lineage>
        <taxon>Bacteria</taxon>
        <taxon>Pseudomonadati</taxon>
        <taxon>Bacteroidota</taxon>
        <taxon>Flavobacteriia</taxon>
        <taxon>Flavobacteriales</taxon>
        <taxon>Flavobacteriaceae</taxon>
        <taxon>Leeuwenhoekiella</taxon>
    </lineage>
</organism>
<feature type="active site" description="Proton acceptor" evidence="7">
    <location>
        <position position="290"/>
    </location>
</feature>
<dbReference type="GO" id="GO:0005737">
    <property type="term" value="C:cytoplasm"/>
    <property type="evidence" value="ECO:0007669"/>
    <property type="project" value="UniProtKB-SubCell"/>
</dbReference>
<feature type="binding site" evidence="7">
    <location>
        <position position="172"/>
    </location>
    <ligand>
        <name>3-phosphoshikimate</name>
        <dbReference type="ChEBI" id="CHEBI:145989"/>
    </ligand>
</feature>
<feature type="binding site" evidence="7">
    <location>
        <position position="27"/>
    </location>
    <ligand>
        <name>3-phosphoshikimate</name>
        <dbReference type="ChEBI" id="CHEBI:145989"/>
    </ligand>
</feature>
<feature type="binding site" evidence="7">
    <location>
        <position position="145"/>
    </location>
    <ligand>
        <name>3-phosphoshikimate</name>
        <dbReference type="ChEBI" id="CHEBI:145989"/>
    </ligand>
</feature>
<dbReference type="AlphaFoldDB" id="A0A4Q0NT01"/>
<dbReference type="GO" id="GO:0003866">
    <property type="term" value="F:3-phosphoshikimate 1-carboxyvinyltransferase activity"/>
    <property type="evidence" value="ECO:0007669"/>
    <property type="project" value="UniProtKB-UniRule"/>
</dbReference>
<keyword evidence="7" id="KW-0963">Cytoplasm</keyword>
<feature type="binding site" evidence="7">
    <location>
        <position position="23"/>
    </location>
    <ligand>
        <name>3-phosphoshikimate</name>
        <dbReference type="ChEBI" id="CHEBI:145989"/>
    </ligand>
</feature>
<evidence type="ECO:0000256" key="1">
    <source>
        <dbReference type="ARBA" id="ARBA00004811"/>
    </source>
</evidence>
<dbReference type="PROSITE" id="PS00885">
    <property type="entry name" value="EPSP_SYNTHASE_2"/>
    <property type="match status" value="1"/>
</dbReference>
<name>A0A4Q0NT01_9FLAO</name>
<evidence type="ECO:0000256" key="2">
    <source>
        <dbReference type="ARBA" id="ARBA00009948"/>
    </source>
</evidence>
<feature type="domain" description="Enolpyruvate transferase" evidence="8">
    <location>
        <begin position="58"/>
        <end position="396"/>
    </location>
</feature>
<comment type="function">
    <text evidence="7">Catalyzes the transfer of the enolpyruvyl moiety of phosphoenolpyruvate (PEP) to the 5-hydroxyl of shikimate-3-phosphate (S3P) to produce enolpyruvyl shikimate-3-phosphate and inorganic phosphate.</text>
</comment>
<feature type="binding site" evidence="7">
    <location>
        <position position="364"/>
    </location>
    <ligand>
        <name>phosphoenolpyruvate</name>
        <dbReference type="ChEBI" id="CHEBI:58702"/>
    </ligand>
</feature>
<feature type="binding site" evidence="7">
    <location>
        <position position="388"/>
    </location>
    <ligand>
        <name>phosphoenolpyruvate</name>
        <dbReference type="ChEBI" id="CHEBI:58702"/>
    </ligand>
</feature>
<dbReference type="InterPro" id="IPR023193">
    <property type="entry name" value="EPSP_synthase_CS"/>
</dbReference>
<feature type="binding site" evidence="7">
    <location>
        <position position="317"/>
    </location>
    <ligand>
        <name>3-phosphoshikimate</name>
        <dbReference type="ChEBI" id="CHEBI:145989"/>
    </ligand>
</feature>
<keyword evidence="5 7" id="KW-0057">Aromatic amino acid biosynthesis</keyword>
<dbReference type="Pfam" id="PF00275">
    <property type="entry name" value="EPSP_synthase"/>
    <property type="match status" value="1"/>
</dbReference>
<dbReference type="EC" id="2.5.1.19" evidence="7"/>
<comment type="pathway">
    <text evidence="1 7">Metabolic intermediate biosynthesis; chorismate biosynthesis; chorismate from D-erythrose 4-phosphate and phosphoenolpyruvate: step 6/7.</text>
</comment>
<dbReference type="SUPFAM" id="SSF55205">
    <property type="entry name" value="EPT/RTPC-like"/>
    <property type="match status" value="1"/>
</dbReference>
<dbReference type="HAMAP" id="MF_00210">
    <property type="entry name" value="EPSP_synth"/>
    <property type="match status" value="1"/>
</dbReference>
<evidence type="ECO:0000313" key="9">
    <source>
        <dbReference type="EMBL" id="RXG14016.1"/>
    </source>
</evidence>
<evidence type="ECO:0000256" key="6">
    <source>
        <dbReference type="ARBA" id="ARBA00044633"/>
    </source>
</evidence>
<feature type="binding site" evidence="7">
    <location>
        <position position="146"/>
    </location>
    <ligand>
        <name>phosphoenolpyruvate</name>
        <dbReference type="ChEBI" id="CHEBI:58702"/>
    </ligand>
</feature>
<keyword evidence="4 7" id="KW-0808">Transferase</keyword>
<dbReference type="GO" id="GO:0008652">
    <property type="term" value="P:amino acid biosynthetic process"/>
    <property type="evidence" value="ECO:0007669"/>
    <property type="project" value="UniProtKB-KW"/>
</dbReference>
<evidence type="ECO:0000259" key="8">
    <source>
        <dbReference type="Pfam" id="PF00275"/>
    </source>
</evidence>
<dbReference type="GO" id="GO:0009073">
    <property type="term" value="P:aromatic amino acid family biosynthetic process"/>
    <property type="evidence" value="ECO:0007669"/>
    <property type="project" value="UniProtKB-KW"/>
</dbReference>
<dbReference type="Proteomes" id="UP000289821">
    <property type="component" value="Unassembled WGS sequence"/>
</dbReference>
<dbReference type="GO" id="GO:0009423">
    <property type="term" value="P:chorismate biosynthetic process"/>
    <property type="evidence" value="ECO:0007669"/>
    <property type="project" value="UniProtKB-UniRule"/>
</dbReference>
<dbReference type="PANTHER" id="PTHR21090">
    <property type="entry name" value="AROM/DEHYDROQUINATE SYNTHASE"/>
    <property type="match status" value="1"/>
</dbReference>
<dbReference type="PANTHER" id="PTHR21090:SF5">
    <property type="entry name" value="PENTAFUNCTIONAL AROM POLYPEPTIDE"/>
    <property type="match status" value="1"/>
</dbReference>
<dbReference type="RefSeq" id="WP_128761440.1">
    <property type="nucleotide sequence ID" value="NZ_QOVI01000004.1"/>
</dbReference>
<dbReference type="CDD" id="cd01556">
    <property type="entry name" value="EPSP_synthase"/>
    <property type="match status" value="1"/>
</dbReference>
<dbReference type="EMBL" id="QOVI01000004">
    <property type="protein sequence ID" value="RXG14016.1"/>
    <property type="molecule type" value="Genomic_DNA"/>
</dbReference>
<evidence type="ECO:0000256" key="4">
    <source>
        <dbReference type="ARBA" id="ARBA00022679"/>
    </source>
</evidence>
<feature type="binding site" evidence="7">
    <location>
        <position position="144"/>
    </location>
    <ligand>
        <name>3-phosphoshikimate</name>
        <dbReference type="ChEBI" id="CHEBI:145989"/>
    </ligand>
</feature>
<feature type="binding site" evidence="7">
    <location>
        <position position="146"/>
    </location>
    <ligand>
        <name>3-phosphoshikimate</name>
        <dbReference type="ChEBI" id="CHEBI:145989"/>
    </ligand>
</feature>
<comment type="similarity">
    <text evidence="2 7">Belongs to the EPSP synthase family.</text>
</comment>
<accession>A0A4Q0NT01</accession>
<dbReference type="UniPathway" id="UPA00053">
    <property type="reaction ID" value="UER00089"/>
</dbReference>
<sequence length="407" mass="44881">MILLLEQKEPKLSGDIKITGSKSESNRLLLLQALFGNFKIKNLSNSNDSEVMQKALASKEKTVDIHHAGTAMRFLTAYFAAFEGRETILTGSSRMQERPIKLLVDALRDLGADITYLKNEGYAPLYIKGKKLEKNKVSLAANVSSQYISALMMVGASMPNGLEIELLGQITSVPYIEMTRSLLTQLGIESSFKGQLIKIAPAGKSTIPEMTVESDWSSASYFYSLAALCDSAKLKISSYKENSLQGDSVLAELYTKLGVKTTFLENAVLLEKENKPKPQRVAFDLANSPDIAQTIAVTCYGMGVACDLTGLHTLKIKETDRLEALKAELSKLGANISVTDKSLHLEGVTNFQSEVTIKTYQDHRMAMAFAPFALRAPILFEDAEVVNKSYPDFWNDFKTLGFKIKEV</sequence>
<comment type="subcellular location">
    <subcellularLocation>
        <location evidence="7">Cytoplasm</location>
    </subcellularLocation>
</comment>
<keyword evidence="3 7" id="KW-0028">Amino-acid biosynthesis</keyword>
<comment type="caution">
    <text evidence="9">The sequence shown here is derived from an EMBL/GenBank/DDBJ whole genome shotgun (WGS) entry which is preliminary data.</text>
</comment>
<gene>
    <name evidence="7" type="primary">aroA</name>
    <name evidence="9" type="ORF">DSM04_104121</name>
</gene>
<dbReference type="PIRSF" id="PIRSF000505">
    <property type="entry name" value="EPSPS"/>
    <property type="match status" value="1"/>
</dbReference>
<dbReference type="InterPro" id="IPR006264">
    <property type="entry name" value="EPSP_synthase"/>
</dbReference>
<comment type="caution">
    <text evidence="7">Lacks conserved residue(s) required for the propagation of feature annotation.</text>
</comment>
<protein>
    <recommendedName>
        <fullName evidence="7">3-phosphoshikimate 1-carboxyvinyltransferase</fullName>
        <ecNumber evidence="7">2.5.1.19</ecNumber>
    </recommendedName>
    <alternativeName>
        <fullName evidence="7">5-enolpyruvylshikimate-3-phosphate synthase</fullName>
        <shortName evidence="7">EPSP synthase</shortName>
        <shortName evidence="7">EPSPS</shortName>
    </alternativeName>
</protein>
<comment type="subunit">
    <text evidence="7">Monomer.</text>
</comment>
<feature type="binding site" evidence="7">
    <location>
        <position position="290"/>
    </location>
    <ligand>
        <name>3-phosphoshikimate</name>
        <dbReference type="ChEBI" id="CHEBI:145989"/>
    </ligand>
</feature>
<proteinExistence type="inferred from homology"/>
<dbReference type="Gene3D" id="3.65.10.10">
    <property type="entry name" value="Enolpyruvate transferase domain"/>
    <property type="match status" value="2"/>
</dbReference>
<dbReference type="OrthoDB" id="9809920at2"/>
<reference evidence="9 10" key="1">
    <citation type="submission" date="2018-07" db="EMBL/GenBank/DDBJ databases">
        <title>Leeuwenhoekiella genomics.</title>
        <authorList>
            <person name="Tahon G."/>
            <person name="Willems A."/>
        </authorList>
    </citation>
    <scope>NUCLEOTIDE SEQUENCE [LARGE SCALE GENOMIC DNA]</scope>
    <source>
        <strain evidence="9 10">R-50232</strain>
    </source>
</reference>
<feature type="binding site" evidence="7">
    <location>
        <position position="321"/>
    </location>
    <ligand>
        <name>phosphoenolpyruvate</name>
        <dbReference type="ChEBI" id="CHEBI:58702"/>
    </ligand>
</feature>
<evidence type="ECO:0000256" key="3">
    <source>
        <dbReference type="ARBA" id="ARBA00022605"/>
    </source>
</evidence>
<dbReference type="InterPro" id="IPR013792">
    <property type="entry name" value="RNA3'P_cycl/enolpyr_Trfase_a/b"/>
</dbReference>
<evidence type="ECO:0000256" key="5">
    <source>
        <dbReference type="ARBA" id="ARBA00023141"/>
    </source>
</evidence>
<evidence type="ECO:0000313" key="10">
    <source>
        <dbReference type="Proteomes" id="UP000289821"/>
    </source>
</evidence>
<keyword evidence="10" id="KW-1185">Reference proteome</keyword>
<feature type="binding site" evidence="7">
    <location>
        <position position="69"/>
    </location>
    <ligand>
        <name>phosphoenolpyruvate</name>
        <dbReference type="ChEBI" id="CHEBI:58702"/>
    </ligand>
</feature>
<evidence type="ECO:0000256" key="7">
    <source>
        <dbReference type="HAMAP-Rule" id="MF_00210"/>
    </source>
</evidence>
<feature type="binding site" evidence="7">
    <location>
        <position position="22"/>
    </location>
    <ligand>
        <name>phosphoenolpyruvate</name>
        <dbReference type="ChEBI" id="CHEBI:58702"/>
    </ligand>
</feature>
<dbReference type="InterPro" id="IPR036968">
    <property type="entry name" value="Enolpyruvate_Tfrase_sf"/>
</dbReference>